<feature type="transmembrane region" description="Helical" evidence="2">
    <location>
        <begin position="43"/>
        <end position="66"/>
    </location>
</feature>
<keyword evidence="4" id="KW-1185">Reference proteome</keyword>
<protein>
    <submittedName>
        <fullName evidence="3">Uncharacterized protein</fullName>
    </submittedName>
</protein>
<gene>
    <name evidence="3" type="ORF">GCM10009862_06740</name>
</gene>
<proteinExistence type="predicted"/>
<keyword evidence="2" id="KW-0472">Membrane</keyword>
<organism evidence="3 4">
    <name type="scientific">Microbacterium binotii</name>
    <dbReference type="NCBI Taxonomy" id="462710"/>
    <lineage>
        <taxon>Bacteria</taxon>
        <taxon>Bacillati</taxon>
        <taxon>Actinomycetota</taxon>
        <taxon>Actinomycetes</taxon>
        <taxon>Micrococcales</taxon>
        <taxon>Microbacteriaceae</taxon>
        <taxon>Microbacterium</taxon>
    </lineage>
</organism>
<feature type="region of interest" description="Disordered" evidence="1">
    <location>
        <begin position="1"/>
        <end position="35"/>
    </location>
</feature>
<feature type="region of interest" description="Disordered" evidence="1">
    <location>
        <begin position="81"/>
        <end position="114"/>
    </location>
</feature>
<evidence type="ECO:0000313" key="3">
    <source>
        <dbReference type="EMBL" id="GAA2570595.1"/>
    </source>
</evidence>
<keyword evidence="2" id="KW-1133">Transmembrane helix</keyword>
<dbReference type="EMBL" id="BAAARI010000003">
    <property type="protein sequence ID" value="GAA2570595.1"/>
    <property type="molecule type" value="Genomic_DNA"/>
</dbReference>
<reference evidence="3 4" key="1">
    <citation type="journal article" date="2019" name="Int. J. Syst. Evol. Microbiol.">
        <title>The Global Catalogue of Microorganisms (GCM) 10K type strain sequencing project: providing services to taxonomists for standard genome sequencing and annotation.</title>
        <authorList>
            <consortium name="The Broad Institute Genomics Platform"/>
            <consortium name="The Broad Institute Genome Sequencing Center for Infectious Disease"/>
            <person name="Wu L."/>
            <person name="Ma J."/>
        </authorList>
    </citation>
    <scope>NUCLEOTIDE SEQUENCE [LARGE SCALE GENOMIC DNA]</scope>
    <source>
        <strain evidence="3 4">JCM 16365</strain>
    </source>
</reference>
<comment type="caution">
    <text evidence="3">The sequence shown here is derived from an EMBL/GenBank/DDBJ whole genome shotgun (WGS) entry which is preliminary data.</text>
</comment>
<keyword evidence="2" id="KW-0812">Transmembrane</keyword>
<name>A0ABN3P6J4_9MICO</name>
<evidence type="ECO:0000256" key="2">
    <source>
        <dbReference type="SAM" id="Phobius"/>
    </source>
</evidence>
<evidence type="ECO:0000256" key="1">
    <source>
        <dbReference type="SAM" id="MobiDB-lite"/>
    </source>
</evidence>
<sequence>MSDTPDGALASRQRPVGHNDLSKETRMTITTEPAAEPERPRLALFWGATLTTLVIGFAATLGGATVKPLLDVPALIAQVSGGEQPAPADPGAPLDPGAAPAPAPSTPTAAEPCTTGTSPFTLLVCDTAERLGWTVTATTAELTPSTAFTVQPAGVLATGETFWATRIQDGTSVIFTETGASDGASTSLTAMQEPLPAQSTASVADEIRGALGVSDIWFFQGDDLVDGPSMYFGSGWSIATKYDSARPVGTVVTAGARTLTVTDSAPEVGTVYRVN</sequence>
<accession>A0ABN3P6J4</accession>
<dbReference type="Proteomes" id="UP001500274">
    <property type="component" value="Unassembled WGS sequence"/>
</dbReference>
<evidence type="ECO:0000313" key="4">
    <source>
        <dbReference type="Proteomes" id="UP001500274"/>
    </source>
</evidence>
<feature type="compositionally biased region" description="Low complexity" evidence="1">
    <location>
        <begin position="85"/>
        <end position="98"/>
    </location>
</feature>